<dbReference type="Proteomes" id="UP000600080">
    <property type="component" value="Unassembled WGS sequence"/>
</dbReference>
<feature type="compositionally biased region" description="Low complexity" evidence="1">
    <location>
        <begin position="36"/>
        <end position="48"/>
    </location>
</feature>
<proteinExistence type="predicted"/>
<reference evidence="3" key="1">
    <citation type="journal article" date="2019" name="Int. J. Syst. Evol. Microbiol.">
        <title>The Global Catalogue of Microorganisms (GCM) 10K type strain sequencing project: providing services to taxonomists for standard genome sequencing and annotation.</title>
        <authorList>
            <consortium name="The Broad Institute Genomics Platform"/>
            <consortium name="The Broad Institute Genome Sequencing Center for Infectious Disease"/>
            <person name="Wu L."/>
            <person name="Ma J."/>
        </authorList>
    </citation>
    <scope>NUCLEOTIDE SEQUENCE [LARGE SCALE GENOMIC DNA]</scope>
    <source>
        <strain evidence="3">CGMCC 4.7323</strain>
    </source>
</reference>
<keyword evidence="3" id="KW-1185">Reference proteome</keyword>
<gene>
    <name evidence="2" type="ORF">GCM10012285_62110</name>
</gene>
<evidence type="ECO:0000313" key="2">
    <source>
        <dbReference type="EMBL" id="GGN62207.1"/>
    </source>
</evidence>
<comment type="caution">
    <text evidence="2">The sequence shown here is derived from an EMBL/GenBank/DDBJ whole genome shotgun (WGS) entry which is preliminary data.</text>
</comment>
<feature type="region of interest" description="Disordered" evidence="1">
    <location>
        <begin position="36"/>
        <end position="70"/>
    </location>
</feature>
<sequence length="70" mass="6629">MQVSLACTAAGAGAFVGAFTDGAGWSGMERAVRDGALPAGGAAPAASGGRSGRIRTRPQTGGRPPVSSGG</sequence>
<name>A0ABQ2K1T4_9ACTN</name>
<dbReference type="EMBL" id="BMND01000045">
    <property type="protein sequence ID" value="GGN62207.1"/>
    <property type="molecule type" value="Genomic_DNA"/>
</dbReference>
<accession>A0ABQ2K1T4</accession>
<evidence type="ECO:0000256" key="1">
    <source>
        <dbReference type="SAM" id="MobiDB-lite"/>
    </source>
</evidence>
<organism evidence="2 3">
    <name type="scientific">Streptomyces kronopolitis</name>
    <dbReference type="NCBI Taxonomy" id="1612435"/>
    <lineage>
        <taxon>Bacteria</taxon>
        <taxon>Bacillati</taxon>
        <taxon>Actinomycetota</taxon>
        <taxon>Actinomycetes</taxon>
        <taxon>Kitasatosporales</taxon>
        <taxon>Streptomycetaceae</taxon>
        <taxon>Streptomyces</taxon>
    </lineage>
</organism>
<evidence type="ECO:0000313" key="3">
    <source>
        <dbReference type="Proteomes" id="UP000600080"/>
    </source>
</evidence>
<protein>
    <submittedName>
        <fullName evidence="2">Uncharacterized protein</fullName>
    </submittedName>
</protein>